<accession>A0A4S2EG19</accession>
<dbReference type="PROSITE" id="PS50297">
    <property type="entry name" value="ANK_REP_REGION"/>
    <property type="match status" value="1"/>
</dbReference>
<dbReference type="PANTHER" id="PTHR24180:SF45">
    <property type="entry name" value="POLY [ADP-RIBOSE] POLYMERASE TANKYRASE"/>
    <property type="match status" value="1"/>
</dbReference>
<evidence type="ECO:0000313" key="5">
    <source>
        <dbReference type="Proteomes" id="UP000310032"/>
    </source>
</evidence>
<evidence type="ECO:0000256" key="1">
    <source>
        <dbReference type="ARBA" id="ARBA00022737"/>
    </source>
</evidence>
<dbReference type="EMBL" id="SRYM01000060">
    <property type="protein sequence ID" value="TGY54786.1"/>
    <property type="molecule type" value="Genomic_DNA"/>
</dbReference>
<organism evidence="4 5">
    <name type="scientific">Parabacteroides distasonis</name>
    <dbReference type="NCBI Taxonomy" id="823"/>
    <lineage>
        <taxon>Bacteria</taxon>
        <taxon>Pseudomonadati</taxon>
        <taxon>Bacteroidota</taxon>
        <taxon>Bacteroidia</taxon>
        <taxon>Bacteroidales</taxon>
        <taxon>Tannerellaceae</taxon>
        <taxon>Parabacteroides</taxon>
    </lineage>
</organism>
<reference evidence="4 5" key="1">
    <citation type="submission" date="2019-04" db="EMBL/GenBank/DDBJ databases">
        <title>Microbes associate with the intestines of laboratory mice.</title>
        <authorList>
            <person name="Navarre W."/>
            <person name="Wong E."/>
            <person name="Huang K."/>
            <person name="Tropini C."/>
            <person name="Ng K."/>
            <person name="Yu B."/>
        </authorList>
    </citation>
    <scope>NUCLEOTIDE SEQUENCE [LARGE SCALE GENOMIC DNA]</scope>
    <source>
        <strain evidence="4 5">NM39_I3</strain>
    </source>
</reference>
<dbReference type="SUPFAM" id="SSF48403">
    <property type="entry name" value="Ankyrin repeat"/>
    <property type="match status" value="1"/>
</dbReference>
<gene>
    <name evidence="4" type="ORF">E5342_16330</name>
</gene>
<dbReference type="Proteomes" id="UP000310032">
    <property type="component" value="Unassembled WGS sequence"/>
</dbReference>
<sequence length="360" mass="42523">MYKIGYIGNFKTVPQVVEHIINNDIDNLEKEYNNGWDINQKIVLSEYADITPIEIAIQCKNERAIKWLLEKGVNVRAKEGDWVTPISNAARFCTTEICELFIQHGALENLTKRQCKRIYDDIFFGKNFKNIDVFEKHGITVKKYGSNCLRSAIYEKDKKLAQMFLDYGADINYHEYEMVFTQQETPVMVATQRNSIDLVKWLVEKGADITIKSKYGERPYTIAVLNNNQEMIEYIKSLEPEDFHNAEALKEIIKKYKLPKEMVNFFKHDNLRIEFSGKIDSKYIEFYKLMDAVEMTWKRKKYLSLVKYSDNYWVQILWYSKDKTIYAFDGEHEEIFKVGDWNYFINNCETIVGKFINGEL</sequence>
<evidence type="ECO:0000256" key="3">
    <source>
        <dbReference type="PROSITE-ProRule" id="PRU00023"/>
    </source>
</evidence>
<evidence type="ECO:0000313" key="4">
    <source>
        <dbReference type="EMBL" id="TGY54786.1"/>
    </source>
</evidence>
<dbReference type="AlphaFoldDB" id="A0A4S2EG19"/>
<dbReference type="PANTHER" id="PTHR24180">
    <property type="entry name" value="CYCLIN-DEPENDENT KINASE INHIBITOR 2C-RELATED"/>
    <property type="match status" value="1"/>
</dbReference>
<feature type="repeat" description="ANK" evidence="3">
    <location>
        <begin position="182"/>
        <end position="214"/>
    </location>
</feature>
<comment type="caution">
    <text evidence="4">The sequence shown here is derived from an EMBL/GenBank/DDBJ whole genome shotgun (WGS) entry which is preliminary data.</text>
</comment>
<dbReference type="SMART" id="SM00248">
    <property type="entry name" value="ANK"/>
    <property type="match status" value="5"/>
</dbReference>
<dbReference type="InterPro" id="IPR051637">
    <property type="entry name" value="Ank_repeat_dom-contain_49"/>
</dbReference>
<name>A0A4S2EG19_PARDI</name>
<dbReference type="Pfam" id="PF13637">
    <property type="entry name" value="Ank_4"/>
    <property type="match status" value="1"/>
</dbReference>
<keyword evidence="1" id="KW-0677">Repeat</keyword>
<protein>
    <submittedName>
        <fullName evidence="4">Ankyrin repeat domain-containing protein</fullName>
    </submittedName>
</protein>
<dbReference type="InterPro" id="IPR036770">
    <property type="entry name" value="Ankyrin_rpt-contain_sf"/>
</dbReference>
<dbReference type="InterPro" id="IPR002110">
    <property type="entry name" value="Ankyrin_rpt"/>
</dbReference>
<proteinExistence type="predicted"/>
<dbReference type="PROSITE" id="PS50088">
    <property type="entry name" value="ANK_REPEAT"/>
    <property type="match status" value="1"/>
</dbReference>
<dbReference type="Pfam" id="PF12796">
    <property type="entry name" value="Ank_2"/>
    <property type="match status" value="1"/>
</dbReference>
<keyword evidence="2 3" id="KW-0040">ANK repeat</keyword>
<dbReference type="RefSeq" id="WP_135959808.1">
    <property type="nucleotide sequence ID" value="NZ_SRYM01000060.1"/>
</dbReference>
<evidence type="ECO:0000256" key="2">
    <source>
        <dbReference type="ARBA" id="ARBA00023043"/>
    </source>
</evidence>
<dbReference type="Gene3D" id="1.25.40.20">
    <property type="entry name" value="Ankyrin repeat-containing domain"/>
    <property type="match status" value="1"/>
</dbReference>